<dbReference type="OrthoDB" id="8062037at2759"/>
<evidence type="ECO:0000256" key="4">
    <source>
        <dbReference type="PROSITE-ProRule" id="PRU00175"/>
    </source>
</evidence>
<reference evidence="6 7" key="1">
    <citation type="journal article" date="2015" name="Genome Biol. Evol.">
        <title>Phylogenomic analyses indicate that early fungi evolved digesting cell walls of algal ancestors of land plants.</title>
        <authorList>
            <person name="Chang Y."/>
            <person name="Wang S."/>
            <person name="Sekimoto S."/>
            <person name="Aerts A.L."/>
            <person name="Choi C."/>
            <person name="Clum A."/>
            <person name="LaButti K.M."/>
            <person name="Lindquist E.A."/>
            <person name="Yee Ngan C."/>
            <person name="Ohm R.A."/>
            <person name="Salamov A.A."/>
            <person name="Grigoriev I.V."/>
            <person name="Spatafora J.W."/>
            <person name="Berbee M.L."/>
        </authorList>
    </citation>
    <scope>NUCLEOTIDE SEQUENCE [LARGE SCALE GENOMIC DNA]</scope>
    <source>
        <strain evidence="6 7">NRRL 28638</strain>
    </source>
</reference>
<evidence type="ECO:0000256" key="1">
    <source>
        <dbReference type="ARBA" id="ARBA00022723"/>
    </source>
</evidence>
<dbReference type="EMBL" id="KQ964426">
    <property type="protein sequence ID" value="KXN74195.1"/>
    <property type="molecule type" value="Genomic_DNA"/>
</dbReference>
<organism evidence="6 7">
    <name type="scientific">Conidiobolus coronatus (strain ATCC 28846 / CBS 209.66 / NRRL 28638)</name>
    <name type="common">Delacroixia coronata</name>
    <dbReference type="NCBI Taxonomy" id="796925"/>
    <lineage>
        <taxon>Eukaryota</taxon>
        <taxon>Fungi</taxon>
        <taxon>Fungi incertae sedis</taxon>
        <taxon>Zoopagomycota</taxon>
        <taxon>Entomophthoromycotina</taxon>
        <taxon>Entomophthoromycetes</taxon>
        <taxon>Entomophthorales</taxon>
        <taxon>Ancylistaceae</taxon>
        <taxon>Conidiobolus</taxon>
    </lineage>
</organism>
<dbReference type="GO" id="GO:0008270">
    <property type="term" value="F:zinc ion binding"/>
    <property type="evidence" value="ECO:0007669"/>
    <property type="project" value="UniProtKB-KW"/>
</dbReference>
<dbReference type="STRING" id="796925.A0A137PGU2"/>
<evidence type="ECO:0000256" key="3">
    <source>
        <dbReference type="ARBA" id="ARBA00022833"/>
    </source>
</evidence>
<dbReference type="Gene3D" id="3.30.40.10">
    <property type="entry name" value="Zinc/RING finger domain, C3HC4 (zinc finger)"/>
    <property type="match status" value="2"/>
</dbReference>
<evidence type="ECO:0000313" key="6">
    <source>
        <dbReference type="EMBL" id="KXN74195.1"/>
    </source>
</evidence>
<accession>A0A137PGU2</accession>
<dbReference type="PROSITE" id="PS50089">
    <property type="entry name" value="ZF_RING_2"/>
    <property type="match status" value="2"/>
</dbReference>
<dbReference type="GO" id="GO:0016567">
    <property type="term" value="P:protein ubiquitination"/>
    <property type="evidence" value="ECO:0007669"/>
    <property type="project" value="TreeGrafter"/>
</dbReference>
<proteinExistence type="predicted"/>
<evidence type="ECO:0000256" key="2">
    <source>
        <dbReference type="ARBA" id="ARBA00022771"/>
    </source>
</evidence>
<feature type="domain" description="RING-type" evidence="5">
    <location>
        <begin position="224"/>
        <end position="272"/>
    </location>
</feature>
<dbReference type="PANTHER" id="PTHR15710">
    <property type="entry name" value="E3 UBIQUITIN-PROTEIN LIGASE PRAJA"/>
    <property type="match status" value="1"/>
</dbReference>
<dbReference type="SUPFAM" id="SSF57850">
    <property type="entry name" value="RING/U-box"/>
    <property type="match status" value="2"/>
</dbReference>
<feature type="domain" description="RING-type" evidence="5">
    <location>
        <begin position="139"/>
        <end position="182"/>
    </location>
</feature>
<keyword evidence="2 4" id="KW-0863">Zinc-finger</keyword>
<sequence>MNTAEFFSNFFSQSQPNNPENQSSRQMPQVFPIIFNFINGMPNNLNQNASAAHNTPPPQAGNGFHFHFAPNISGQAFFNFGGMTADQMGDDAYFDYMTRMAEQASMQDQKKMPPSASENARENLPIVNVTDIPADCKSCPICLDDFEASQELPIRQMPCQHVFHEACLFPWLKSTNSCPQCRFPLMTESNEYNEQVCNEVKSRYQNSPNQFHSTSPCELLPTGLCCGSTNDRMIKLSTCNHLFHSGCIKSSHLATGEMLDEFITHVKCPLCRKYSPVTSSLLTH</sequence>
<dbReference type="InterPro" id="IPR001841">
    <property type="entry name" value="Znf_RING"/>
</dbReference>
<gene>
    <name evidence="6" type="ORF">CONCODRAFT_2726</name>
</gene>
<dbReference type="GO" id="GO:0005737">
    <property type="term" value="C:cytoplasm"/>
    <property type="evidence" value="ECO:0007669"/>
    <property type="project" value="TreeGrafter"/>
</dbReference>
<name>A0A137PGU2_CONC2</name>
<dbReference type="GO" id="GO:0061630">
    <property type="term" value="F:ubiquitin protein ligase activity"/>
    <property type="evidence" value="ECO:0007669"/>
    <property type="project" value="TreeGrafter"/>
</dbReference>
<evidence type="ECO:0000313" key="7">
    <source>
        <dbReference type="Proteomes" id="UP000070444"/>
    </source>
</evidence>
<dbReference type="Proteomes" id="UP000070444">
    <property type="component" value="Unassembled WGS sequence"/>
</dbReference>
<dbReference type="SMART" id="SM00184">
    <property type="entry name" value="RING"/>
    <property type="match status" value="2"/>
</dbReference>
<keyword evidence="1" id="KW-0479">Metal-binding</keyword>
<dbReference type="AlphaFoldDB" id="A0A137PGU2"/>
<evidence type="ECO:0000259" key="5">
    <source>
        <dbReference type="PROSITE" id="PS50089"/>
    </source>
</evidence>
<dbReference type="PANTHER" id="PTHR15710:SF243">
    <property type="entry name" value="E3 UBIQUITIN-PROTEIN LIGASE PRAJA-2 ISOFORM X1"/>
    <property type="match status" value="1"/>
</dbReference>
<keyword evidence="7" id="KW-1185">Reference proteome</keyword>
<dbReference type="InterPro" id="IPR013083">
    <property type="entry name" value="Znf_RING/FYVE/PHD"/>
</dbReference>
<protein>
    <recommendedName>
        <fullName evidence="5">RING-type domain-containing protein</fullName>
    </recommendedName>
</protein>
<dbReference type="Pfam" id="PF13639">
    <property type="entry name" value="zf-RING_2"/>
    <property type="match status" value="1"/>
</dbReference>
<keyword evidence="3" id="KW-0862">Zinc</keyword>